<dbReference type="Proteomes" id="UP000002051">
    <property type="component" value="Chromosome 3"/>
</dbReference>
<accession>G7J8H7</accession>
<reference evidence="1 3" key="2">
    <citation type="journal article" date="2014" name="BMC Genomics">
        <title>An improved genome release (version Mt4.0) for the model legume Medicago truncatula.</title>
        <authorList>
            <person name="Tang H."/>
            <person name="Krishnakumar V."/>
            <person name="Bidwell S."/>
            <person name="Rosen B."/>
            <person name="Chan A."/>
            <person name="Zhou S."/>
            <person name="Gentzbittel L."/>
            <person name="Childs K.L."/>
            <person name="Yandell M."/>
            <person name="Gundlach H."/>
            <person name="Mayer K.F."/>
            <person name="Schwartz D.C."/>
            <person name="Town C.D."/>
        </authorList>
    </citation>
    <scope>GENOME REANNOTATION</scope>
    <source>
        <strain evidence="2 3">cv. Jemalong A17</strain>
    </source>
</reference>
<dbReference type="PaxDb" id="3880-AES74286"/>
<sequence>MFSALLRNFVDACVGLTHARVLGARFDIKDEFKEAISNYAIYNMTYLKQFKN</sequence>
<reference evidence="2" key="3">
    <citation type="submission" date="2015-04" db="UniProtKB">
        <authorList>
            <consortium name="EnsemblPlants"/>
        </authorList>
    </citation>
    <scope>IDENTIFICATION</scope>
    <source>
        <strain evidence="2">cv. Jemalong A17</strain>
    </source>
</reference>
<dbReference type="EnsemblPlants" id="AES74286">
    <property type="protein sequence ID" value="AES74286"/>
    <property type="gene ID" value="MTR_3g117810"/>
</dbReference>
<evidence type="ECO:0000313" key="2">
    <source>
        <dbReference type="EnsemblPlants" id="AES74286"/>
    </source>
</evidence>
<reference evidence="1 3" key="1">
    <citation type="journal article" date="2011" name="Nature">
        <title>The Medicago genome provides insight into the evolution of rhizobial symbioses.</title>
        <authorList>
            <person name="Young N.D."/>
            <person name="Debelle F."/>
            <person name="Oldroyd G.E."/>
            <person name="Geurts R."/>
            <person name="Cannon S.B."/>
            <person name="Udvardi M.K."/>
            <person name="Benedito V.A."/>
            <person name="Mayer K.F."/>
            <person name="Gouzy J."/>
            <person name="Schoof H."/>
            <person name="Van de Peer Y."/>
            <person name="Proost S."/>
            <person name="Cook D.R."/>
            <person name="Meyers B.C."/>
            <person name="Spannagl M."/>
            <person name="Cheung F."/>
            <person name="De Mita S."/>
            <person name="Krishnakumar V."/>
            <person name="Gundlach H."/>
            <person name="Zhou S."/>
            <person name="Mudge J."/>
            <person name="Bharti A.K."/>
            <person name="Murray J.D."/>
            <person name="Naoumkina M.A."/>
            <person name="Rosen B."/>
            <person name="Silverstein K.A."/>
            <person name="Tang H."/>
            <person name="Rombauts S."/>
            <person name="Zhao P.X."/>
            <person name="Zhou P."/>
            <person name="Barbe V."/>
            <person name="Bardou P."/>
            <person name="Bechner M."/>
            <person name="Bellec A."/>
            <person name="Berger A."/>
            <person name="Berges H."/>
            <person name="Bidwell S."/>
            <person name="Bisseling T."/>
            <person name="Choisne N."/>
            <person name="Couloux A."/>
            <person name="Denny R."/>
            <person name="Deshpande S."/>
            <person name="Dai X."/>
            <person name="Doyle J.J."/>
            <person name="Dudez A.M."/>
            <person name="Farmer A.D."/>
            <person name="Fouteau S."/>
            <person name="Franken C."/>
            <person name="Gibelin C."/>
            <person name="Gish J."/>
            <person name="Goldstein S."/>
            <person name="Gonzalez A.J."/>
            <person name="Green P.J."/>
            <person name="Hallab A."/>
            <person name="Hartog M."/>
            <person name="Hua A."/>
            <person name="Humphray S.J."/>
            <person name="Jeong D.H."/>
            <person name="Jing Y."/>
            <person name="Jocker A."/>
            <person name="Kenton S.M."/>
            <person name="Kim D.J."/>
            <person name="Klee K."/>
            <person name="Lai H."/>
            <person name="Lang C."/>
            <person name="Lin S."/>
            <person name="Macmil S.L."/>
            <person name="Magdelenat G."/>
            <person name="Matthews L."/>
            <person name="McCorrison J."/>
            <person name="Monaghan E.L."/>
            <person name="Mun J.H."/>
            <person name="Najar F.Z."/>
            <person name="Nicholson C."/>
            <person name="Noirot C."/>
            <person name="O'Bleness M."/>
            <person name="Paule C.R."/>
            <person name="Poulain J."/>
            <person name="Prion F."/>
            <person name="Qin B."/>
            <person name="Qu C."/>
            <person name="Retzel E.F."/>
            <person name="Riddle C."/>
            <person name="Sallet E."/>
            <person name="Samain S."/>
            <person name="Samson N."/>
            <person name="Sanders I."/>
            <person name="Saurat O."/>
            <person name="Scarpelli C."/>
            <person name="Schiex T."/>
            <person name="Segurens B."/>
            <person name="Severin A.J."/>
            <person name="Sherrier D.J."/>
            <person name="Shi R."/>
            <person name="Sims S."/>
            <person name="Singer S.R."/>
            <person name="Sinharoy S."/>
            <person name="Sterck L."/>
            <person name="Viollet A."/>
            <person name="Wang B.B."/>
            <person name="Wang K."/>
            <person name="Wang M."/>
            <person name="Wang X."/>
            <person name="Warfsmann J."/>
            <person name="Weissenbach J."/>
            <person name="White D.D."/>
            <person name="White J.D."/>
            <person name="Wiley G.B."/>
            <person name="Wincker P."/>
            <person name="Xing Y."/>
            <person name="Yang L."/>
            <person name="Yao Z."/>
            <person name="Ying F."/>
            <person name="Zhai J."/>
            <person name="Zhou L."/>
            <person name="Zuber A."/>
            <person name="Denarie J."/>
            <person name="Dixon R.A."/>
            <person name="May G.D."/>
            <person name="Schwartz D.C."/>
            <person name="Rogers J."/>
            <person name="Quetier F."/>
            <person name="Town C.D."/>
            <person name="Roe B.A."/>
        </authorList>
    </citation>
    <scope>NUCLEOTIDE SEQUENCE [LARGE SCALE GENOMIC DNA]</scope>
    <source>
        <strain evidence="1">A17</strain>
        <strain evidence="2 3">cv. Jemalong A17</strain>
    </source>
</reference>
<proteinExistence type="predicted"/>
<evidence type="ECO:0000313" key="3">
    <source>
        <dbReference type="Proteomes" id="UP000002051"/>
    </source>
</evidence>
<gene>
    <name evidence="1" type="ordered locus">MTR_3g117810</name>
</gene>
<organism evidence="1 3">
    <name type="scientific">Medicago truncatula</name>
    <name type="common">Barrel medic</name>
    <name type="synonym">Medicago tribuloides</name>
    <dbReference type="NCBI Taxonomy" id="3880"/>
    <lineage>
        <taxon>Eukaryota</taxon>
        <taxon>Viridiplantae</taxon>
        <taxon>Streptophyta</taxon>
        <taxon>Embryophyta</taxon>
        <taxon>Tracheophyta</taxon>
        <taxon>Spermatophyta</taxon>
        <taxon>Magnoliopsida</taxon>
        <taxon>eudicotyledons</taxon>
        <taxon>Gunneridae</taxon>
        <taxon>Pentapetalae</taxon>
        <taxon>rosids</taxon>
        <taxon>fabids</taxon>
        <taxon>Fabales</taxon>
        <taxon>Fabaceae</taxon>
        <taxon>Papilionoideae</taxon>
        <taxon>50 kb inversion clade</taxon>
        <taxon>NPAAA clade</taxon>
        <taxon>Hologalegina</taxon>
        <taxon>IRL clade</taxon>
        <taxon>Trifolieae</taxon>
        <taxon>Medicago</taxon>
    </lineage>
</organism>
<dbReference type="AlphaFoldDB" id="G7J8H7"/>
<evidence type="ECO:0000313" key="1">
    <source>
        <dbReference type="EMBL" id="AES74286.1"/>
    </source>
</evidence>
<keyword evidence="3" id="KW-1185">Reference proteome</keyword>
<name>G7J8H7_MEDTR</name>
<protein>
    <submittedName>
        <fullName evidence="1 2">Uncharacterized protein</fullName>
    </submittedName>
</protein>
<dbReference type="EMBL" id="CM001219">
    <property type="protein sequence ID" value="AES74286.1"/>
    <property type="molecule type" value="Genomic_DNA"/>
</dbReference>
<dbReference type="HOGENOM" id="CLU_3090247_0_0_1"/>